<keyword evidence="3" id="KW-0732">Signal</keyword>
<dbReference type="SUPFAM" id="SSF53850">
    <property type="entry name" value="Periplasmic binding protein-like II"/>
    <property type="match status" value="1"/>
</dbReference>
<evidence type="ECO:0000259" key="4">
    <source>
        <dbReference type="Pfam" id="PF00496"/>
    </source>
</evidence>
<feature type="domain" description="Solute-binding protein family 5" evidence="4">
    <location>
        <begin position="101"/>
        <end position="474"/>
    </location>
</feature>
<evidence type="ECO:0000256" key="2">
    <source>
        <dbReference type="ARBA" id="ARBA00022448"/>
    </source>
</evidence>
<sequence length="634" mass="70045">MERRRGNGDREGLKIGRRESLSVLGCGVAAAVAGCSRGGADGDDRGTDTTTFATAVSAPLATLNPIYVAGSGAGNALARVLDQGYAFDESGEYVPLLYDMSTENGETWTFEVRRGLRFSDPYGEVTASDFAYLIREVHQSEWADSPAAESWRGVTVTETGEYEFRATLDAPRLLWPESYDPLVYPIPRELLEPYVDAEDAEGLRRDEELTELRFTGNLGPYVLEEWRRGEGVRYDRNDDYYLRNADGLGRGDLPEAFAEAPHFDAASIRVLAERDARLSALEAGEIDSAAIPLERLGTYRDAEEIRVDRIPSSRAERIAVNMRDNGWTAGPGNLFRYREFRQAMASAVDKEGLIDEVFRGFAEPNFAWQPPFGEFHPPEGDVPTFGVSDRYGGDYARDLARAAFDRSAHEYAFDGEDMVGPDGDRVRLDLYRDADREPNRRVAEFVAGELGSNLGIDVSVEAVDRTQFEAEYYATTDFPTPTRNDAGEVTDLPDALADEVNGDTVEWTRPTAANPGPRSVTSAEDWDMEVAFGSNTFPRNPLSNAAFFDGATAPHNAVGYYPEFDATSLFDRARRADRRELLADALAELFASVAAEQPYVTLAFPDGAVGYRDGLTGPIESFSNGWDLPAWRYE</sequence>
<dbReference type="InterPro" id="IPR000914">
    <property type="entry name" value="SBP_5_dom"/>
</dbReference>
<proteinExistence type="inferred from homology"/>
<dbReference type="PANTHER" id="PTHR30290">
    <property type="entry name" value="PERIPLASMIC BINDING COMPONENT OF ABC TRANSPORTER"/>
    <property type="match status" value="1"/>
</dbReference>
<dbReference type="Gene3D" id="3.10.105.10">
    <property type="entry name" value="Dipeptide-binding Protein, Domain 3"/>
    <property type="match status" value="1"/>
</dbReference>
<dbReference type="CDD" id="cd00995">
    <property type="entry name" value="PBP2_NikA_DppA_OppA_like"/>
    <property type="match status" value="1"/>
</dbReference>
<dbReference type="GO" id="GO:0042597">
    <property type="term" value="C:periplasmic space"/>
    <property type="evidence" value="ECO:0007669"/>
    <property type="project" value="UniProtKB-ARBA"/>
</dbReference>
<dbReference type="InterPro" id="IPR030678">
    <property type="entry name" value="Peptide/Ni-bd"/>
</dbReference>
<name>A0ABD5UFF2_9EURY</name>
<evidence type="ECO:0000256" key="1">
    <source>
        <dbReference type="ARBA" id="ARBA00005695"/>
    </source>
</evidence>
<dbReference type="Pfam" id="PF00496">
    <property type="entry name" value="SBP_bac_5"/>
    <property type="match status" value="1"/>
</dbReference>
<protein>
    <submittedName>
        <fullName evidence="5">ABC transporter substrate-binding protein</fullName>
    </submittedName>
</protein>
<gene>
    <name evidence="5" type="ORF">ACFQEY_02915</name>
</gene>
<keyword evidence="2" id="KW-0813">Transport</keyword>
<evidence type="ECO:0000256" key="3">
    <source>
        <dbReference type="ARBA" id="ARBA00022729"/>
    </source>
</evidence>
<keyword evidence="6" id="KW-1185">Reference proteome</keyword>
<dbReference type="PIRSF" id="PIRSF002741">
    <property type="entry name" value="MppA"/>
    <property type="match status" value="1"/>
</dbReference>
<evidence type="ECO:0000313" key="5">
    <source>
        <dbReference type="EMBL" id="MFC6888009.1"/>
    </source>
</evidence>
<dbReference type="RefSeq" id="WP_379764611.1">
    <property type="nucleotide sequence ID" value="NZ_JBHSXI010000001.1"/>
</dbReference>
<evidence type="ECO:0000313" key="6">
    <source>
        <dbReference type="Proteomes" id="UP001596333"/>
    </source>
</evidence>
<comment type="caution">
    <text evidence="5">The sequence shown here is derived from an EMBL/GenBank/DDBJ whole genome shotgun (WGS) entry which is preliminary data.</text>
</comment>
<dbReference type="AlphaFoldDB" id="A0ABD5UFF2"/>
<comment type="similarity">
    <text evidence="1">Belongs to the bacterial solute-binding protein 5 family.</text>
</comment>
<dbReference type="InterPro" id="IPR039424">
    <property type="entry name" value="SBP_5"/>
</dbReference>
<accession>A0ABD5UFF2</accession>
<organism evidence="5 6">
    <name type="scientific">Halorubrum trueperi</name>
    <dbReference type="NCBI Taxonomy" id="2004704"/>
    <lineage>
        <taxon>Archaea</taxon>
        <taxon>Methanobacteriati</taxon>
        <taxon>Methanobacteriota</taxon>
        <taxon>Stenosarchaea group</taxon>
        <taxon>Halobacteria</taxon>
        <taxon>Halobacteriales</taxon>
        <taxon>Haloferacaceae</taxon>
        <taxon>Halorubrum</taxon>
    </lineage>
</organism>
<reference evidence="5 6" key="1">
    <citation type="journal article" date="2019" name="Int. J. Syst. Evol. Microbiol.">
        <title>The Global Catalogue of Microorganisms (GCM) 10K type strain sequencing project: providing services to taxonomists for standard genome sequencing and annotation.</title>
        <authorList>
            <consortium name="The Broad Institute Genomics Platform"/>
            <consortium name="The Broad Institute Genome Sequencing Center for Infectious Disease"/>
            <person name="Wu L."/>
            <person name="Ma J."/>
        </authorList>
    </citation>
    <scope>NUCLEOTIDE SEQUENCE [LARGE SCALE GENOMIC DNA]</scope>
    <source>
        <strain evidence="5 6">Y73</strain>
    </source>
</reference>
<dbReference type="PANTHER" id="PTHR30290:SF9">
    <property type="entry name" value="OLIGOPEPTIDE-BINDING PROTEIN APPA"/>
    <property type="match status" value="1"/>
</dbReference>
<dbReference type="EMBL" id="JBHSXI010000001">
    <property type="protein sequence ID" value="MFC6888009.1"/>
    <property type="molecule type" value="Genomic_DNA"/>
</dbReference>
<dbReference type="Gene3D" id="3.40.190.10">
    <property type="entry name" value="Periplasmic binding protein-like II"/>
    <property type="match status" value="1"/>
</dbReference>
<dbReference type="Proteomes" id="UP001596333">
    <property type="component" value="Unassembled WGS sequence"/>
</dbReference>
<dbReference type="PROSITE" id="PS51257">
    <property type="entry name" value="PROKAR_LIPOPROTEIN"/>
    <property type="match status" value="1"/>
</dbReference>
<dbReference type="Gene3D" id="3.90.76.10">
    <property type="entry name" value="Dipeptide-binding Protein, Domain 1"/>
    <property type="match status" value="1"/>
</dbReference>